<evidence type="ECO:0000313" key="2">
    <source>
        <dbReference type="Proteomes" id="UP000011682"/>
    </source>
</evidence>
<dbReference type="AlphaFoldDB" id="S9P3C0"/>
<comment type="caution">
    <text evidence="1">The sequence shown here is derived from an EMBL/GenBank/DDBJ whole genome shotgun (WGS) entry which is preliminary data.</text>
</comment>
<name>S9P3C0_CYSF2</name>
<protein>
    <submittedName>
        <fullName evidence="1">Uncharacterized protein</fullName>
    </submittedName>
</protein>
<dbReference type="EMBL" id="ANAH02000065">
    <property type="protein sequence ID" value="EPX56762.1"/>
    <property type="molecule type" value="Genomic_DNA"/>
</dbReference>
<accession>S9P3C0</accession>
<organism evidence="1 2">
    <name type="scientific">Cystobacter fuscus (strain ATCC 25194 / DSM 2262 / NBRC 100088 / M29)</name>
    <dbReference type="NCBI Taxonomy" id="1242864"/>
    <lineage>
        <taxon>Bacteria</taxon>
        <taxon>Pseudomonadati</taxon>
        <taxon>Myxococcota</taxon>
        <taxon>Myxococcia</taxon>
        <taxon>Myxococcales</taxon>
        <taxon>Cystobacterineae</taxon>
        <taxon>Archangiaceae</taxon>
        <taxon>Cystobacter</taxon>
    </lineage>
</organism>
<sequence length="38" mass="4124">MGSCLPILWGVDNPRLTPLGSPEGQEESVMRQLVTQAL</sequence>
<gene>
    <name evidence="1" type="ORF">D187_007196</name>
</gene>
<reference evidence="1" key="1">
    <citation type="submission" date="2013-05" db="EMBL/GenBank/DDBJ databases">
        <title>Genome assembly of Cystobacter fuscus DSM 2262.</title>
        <authorList>
            <person name="Sharma G."/>
            <person name="Khatri I."/>
            <person name="Kaur C."/>
            <person name="Mayilraj S."/>
            <person name="Subramanian S."/>
        </authorList>
    </citation>
    <scope>NUCLEOTIDE SEQUENCE [LARGE SCALE GENOMIC DNA]</scope>
    <source>
        <strain evidence="1">DSM 2262</strain>
    </source>
</reference>
<keyword evidence="2" id="KW-1185">Reference proteome</keyword>
<proteinExistence type="predicted"/>
<evidence type="ECO:0000313" key="1">
    <source>
        <dbReference type="EMBL" id="EPX56762.1"/>
    </source>
</evidence>
<dbReference type="Proteomes" id="UP000011682">
    <property type="component" value="Unassembled WGS sequence"/>
</dbReference>